<keyword evidence="2" id="KW-1185">Reference proteome</keyword>
<proteinExistence type="predicted"/>
<dbReference type="Proteomes" id="UP000198415">
    <property type="component" value="Unassembled WGS sequence"/>
</dbReference>
<gene>
    <name evidence="1" type="ORF">SAMN06264365_11459</name>
</gene>
<reference evidence="1 2" key="1">
    <citation type="submission" date="2017-06" db="EMBL/GenBank/DDBJ databases">
        <authorList>
            <person name="Kim H.J."/>
            <person name="Triplett B.A."/>
        </authorList>
    </citation>
    <scope>NUCLEOTIDE SEQUENCE [LARGE SCALE GENOMIC DNA]</scope>
    <source>
        <strain evidence="1 2">DSM 43151</strain>
    </source>
</reference>
<sequence>MADLVKDLLWSGIEDFTGLWDAAFTARATDEITSPEMARDRARSVLNSLLAEELIALYQFRGLPRNDAAPVSPEHRVEMLHDDESWVVPEEENAVSVWYDTTEKGFERYCALYNGGVLLYRR</sequence>
<dbReference type="EMBL" id="FZNR01000014">
    <property type="protein sequence ID" value="SNS34935.1"/>
    <property type="molecule type" value="Genomic_DNA"/>
</dbReference>
<name>A0A239DQL9_9ACTN</name>
<dbReference type="AlphaFoldDB" id="A0A239DQL9"/>
<evidence type="ECO:0000313" key="2">
    <source>
        <dbReference type="Proteomes" id="UP000198415"/>
    </source>
</evidence>
<accession>A0A239DQL9</accession>
<protein>
    <submittedName>
        <fullName evidence="1">Uncharacterized protein</fullName>
    </submittedName>
</protein>
<organism evidence="1 2">
    <name type="scientific">Actinoplanes regularis</name>
    <dbReference type="NCBI Taxonomy" id="52697"/>
    <lineage>
        <taxon>Bacteria</taxon>
        <taxon>Bacillati</taxon>
        <taxon>Actinomycetota</taxon>
        <taxon>Actinomycetes</taxon>
        <taxon>Micromonosporales</taxon>
        <taxon>Micromonosporaceae</taxon>
        <taxon>Actinoplanes</taxon>
    </lineage>
</organism>
<evidence type="ECO:0000313" key="1">
    <source>
        <dbReference type="EMBL" id="SNS34935.1"/>
    </source>
</evidence>
<dbReference type="RefSeq" id="WP_089296589.1">
    <property type="nucleotide sequence ID" value="NZ_BOMU01000070.1"/>
</dbReference>